<keyword evidence="2" id="KW-1185">Reference proteome</keyword>
<evidence type="ECO:0000313" key="2">
    <source>
        <dbReference type="Proteomes" id="UP001166293"/>
    </source>
</evidence>
<organism evidence="1 2">
    <name type="scientific">Thalassococcus arenae</name>
    <dbReference type="NCBI Taxonomy" id="2851652"/>
    <lineage>
        <taxon>Bacteria</taxon>
        <taxon>Pseudomonadati</taxon>
        <taxon>Pseudomonadota</taxon>
        <taxon>Alphaproteobacteria</taxon>
        <taxon>Rhodobacterales</taxon>
        <taxon>Roseobacteraceae</taxon>
        <taxon>Thalassococcus</taxon>
    </lineage>
</organism>
<dbReference type="EMBL" id="JAHRWL010000001">
    <property type="protein sequence ID" value="MBV2359233.1"/>
    <property type="molecule type" value="Genomic_DNA"/>
</dbReference>
<comment type="caution">
    <text evidence="1">The sequence shown here is derived from an EMBL/GenBank/DDBJ whole genome shotgun (WGS) entry which is preliminary data.</text>
</comment>
<proteinExistence type="predicted"/>
<dbReference type="Proteomes" id="UP001166293">
    <property type="component" value="Unassembled WGS sequence"/>
</dbReference>
<reference evidence="1" key="1">
    <citation type="submission" date="2021-06" db="EMBL/GenBank/DDBJ databases">
        <title>Thalassococcus sp. CAU 1522 isolated from sea sand, Republic of Korea.</title>
        <authorList>
            <person name="Kim W."/>
        </authorList>
    </citation>
    <scope>NUCLEOTIDE SEQUENCE</scope>
    <source>
        <strain evidence="1">CAU 1522</strain>
    </source>
</reference>
<name>A0ABS6N611_9RHOB</name>
<protein>
    <submittedName>
        <fullName evidence="1">Epimerase</fullName>
    </submittedName>
</protein>
<sequence>MTGTVLILGGAGRFGKHAAEAFWNAGWRIRLFDRSRDDLTSASDGAEVIVNAWNPPYADWARTLPSLTGRVISAAKGTGATVLIPGNVYNFGAEAKDLFGSGTPHAATNPLGRLRAEMEAAYRAAGVRTIVLRAGDFLDTEASGNWFDKVMAPSLGRGVLTYPGDPDAAHAWAWLPDMARAAELLARRRRNLPAFVDVPFPGYTLTARQMANVLSRSLNRPVRVKRMNWLPIHLAQPVWPTARHLLEMRYLWSKPHRLDPALLNDLLPAFAATDPEDALGQAAMAAMRAARECAGRPRRVCAARFRLRHS</sequence>
<accession>A0ABS6N611</accession>
<gene>
    <name evidence="1" type="ORF">KUH32_05585</name>
</gene>
<evidence type="ECO:0000313" key="1">
    <source>
        <dbReference type="EMBL" id="MBV2359233.1"/>
    </source>
</evidence>
<dbReference type="RefSeq" id="WP_217777056.1">
    <property type="nucleotide sequence ID" value="NZ_JAHRWL010000001.1"/>
</dbReference>